<feature type="region of interest" description="Disordered" evidence="9">
    <location>
        <begin position="352"/>
        <end position="377"/>
    </location>
</feature>
<evidence type="ECO:0000256" key="9">
    <source>
        <dbReference type="SAM" id="MobiDB-lite"/>
    </source>
</evidence>
<dbReference type="Proteomes" id="UP001474421">
    <property type="component" value="Unassembled WGS sequence"/>
</dbReference>
<evidence type="ECO:0000256" key="1">
    <source>
        <dbReference type="ARBA" id="ARBA00004604"/>
    </source>
</evidence>
<comment type="subunit">
    <text evidence="7">Isoform 1 interacts (through WDR repeats) with NVL; the interaction is independent of RNA or pre-60S ribosome particles. Isoform 2 does not interact with NVL. Interacts with MTREX; the interaction dissociation in a late stage of rRNA synthesis is required for appropriate maturation of pre-60S particles and depends on the ATPase activity of NVL.</text>
</comment>
<dbReference type="SUPFAM" id="SSF50978">
    <property type="entry name" value="WD40 repeat-like"/>
    <property type="match status" value="1"/>
</dbReference>
<feature type="compositionally biased region" description="Basic and acidic residues" evidence="9">
    <location>
        <begin position="438"/>
        <end position="448"/>
    </location>
</feature>
<evidence type="ECO:0000256" key="5">
    <source>
        <dbReference type="ARBA" id="ARBA00022737"/>
    </source>
</evidence>
<feature type="compositionally biased region" description="Low complexity" evidence="9">
    <location>
        <begin position="393"/>
        <end position="404"/>
    </location>
</feature>
<dbReference type="PANTHER" id="PTHR16038">
    <property type="entry name" value="NOP SEVEN ASSOCIATED PROTEIN 1"/>
    <property type="match status" value="1"/>
</dbReference>
<comment type="subcellular location">
    <subcellularLocation>
        <location evidence="1">Nucleus</location>
        <location evidence="1">Nucleolus</location>
    </subcellularLocation>
</comment>
<dbReference type="InterPro" id="IPR015943">
    <property type="entry name" value="WD40/YVTN_repeat-like_dom_sf"/>
</dbReference>
<proteinExistence type="predicted"/>
<feature type="region of interest" description="Disordered" evidence="9">
    <location>
        <begin position="393"/>
        <end position="474"/>
    </location>
</feature>
<dbReference type="SMART" id="SM00320">
    <property type="entry name" value="WD40"/>
    <property type="match status" value="5"/>
</dbReference>
<evidence type="ECO:0000256" key="8">
    <source>
        <dbReference type="ARBA" id="ARBA00070569"/>
    </source>
</evidence>
<evidence type="ECO:0000256" key="2">
    <source>
        <dbReference type="ARBA" id="ARBA00022481"/>
    </source>
</evidence>
<evidence type="ECO:0000256" key="6">
    <source>
        <dbReference type="ARBA" id="ARBA00023242"/>
    </source>
</evidence>
<evidence type="ECO:0000313" key="11">
    <source>
        <dbReference type="Proteomes" id="UP001474421"/>
    </source>
</evidence>
<protein>
    <recommendedName>
        <fullName evidence="8">WD repeat-containing protein 74</fullName>
    </recommendedName>
</protein>
<gene>
    <name evidence="10" type="ORF">NXF25_018477</name>
</gene>
<name>A0AAW1AMG7_CROAD</name>
<dbReference type="GO" id="GO:0042273">
    <property type="term" value="P:ribosomal large subunit biogenesis"/>
    <property type="evidence" value="ECO:0007669"/>
    <property type="project" value="InterPro"/>
</dbReference>
<keyword evidence="6" id="KW-0539">Nucleus</keyword>
<keyword evidence="4" id="KW-0853">WD repeat</keyword>
<comment type="caution">
    <text evidence="10">The sequence shown here is derived from an EMBL/GenBank/DDBJ whole genome shotgun (WGS) entry which is preliminary data.</text>
</comment>
<feature type="compositionally biased region" description="Basic and acidic residues" evidence="9">
    <location>
        <begin position="352"/>
        <end position="371"/>
    </location>
</feature>
<dbReference type="Pfam" id="PF00400">
    <property type="entry name" value="WD40"/>
    <property type="match status" value="1"/>
</dbReference>
<evidence type="ECO:0000256" key="7">
    <source>
        <dbReference type="ARBA" id="ARBA00065913"/>
    </source>
</evidence>
<keyword evidence="11" id="KW-1185">Reference proteome</keyword>
<keyword evidence="5" id="KW-0677">Repeat</keyword>
<evidence type="ECO:0000313" key="10">
    <source>
        <dbReference type="EMBL" id="KAK9391147.1"/>
    </source>
</evidence>
<dbReference type="GO" id="GO:0030687">
    <property type="term" value="C:preribosome, large subunit precursor"/>
    <property type="evidence" value="ECO:0007669"/>
    <property type="project" value="TreeGrafter"/>
</dbReference>
<dbReference type="GO" id="GO:0005730">
    <property type="term" value="C:nucleolus"/>
    <property type="evidence" value="ECO:0007669"/>
    <property type="project" value="UniProtKB-SubCell"/>
</dbReference>
<dbReference type="InterPro" id="IPR037379">
    <property type="entry name" value="WDR74/Nsa1"/>
</dbReference>
<dbReference type="GO" id="GO:0016070">
    <property type="term" value="P:RNA metabolic process"/>
    <property type="evidence" value="ECO:0007669"/>
    <property type="project" value="UniProtKB-ARBA"/>
</dbReference>
<dbReference type="EMBL" id="JAOTOJ010000019">
    <property type="protein sequence ID" value="KAK9391147.1"/>
    <property type="molecule type" value="Genomic_DNA"/>
</dbReference>
<dbReference type="FunFam" id="2.130.10.10:FF:000214">
    <property type="entry name" value="WD repeat-containing protein 74"/>
    <property type="match status" value="1"/>
</dbReference>
<sequence length="617" mass="68244">MASPARGSHVWVGSETGILKGVNLQKKQATNYRMGEATLSRQEAVTAMCWGDSYESEIFVGSLDGSVRLFSTEKGKFIESRNCQGGEGPFCGLAILEGSLITCVESGLMKIWRDSSSENVEIQVGPSVCRMRQSSEQPHRIATGGKENCLKIWDLHQPQEPIFRAKNVRHDWLDLRVPIWDQDMEFLPGSEKIVTCTGHHQVRLYDPSCPQRRPVLEVTFGEYPLTSLSLTSDANAVVVGSSHGDVAVIDLRQGRLVKCLKGFAGSVRAIRCHPSLPMVASCGLDRFLRLHNLHSQRLEHKVYLKSRLNCLLLTTREKWESEDLEPSVNLPDEVKEEEDELWNSLEVVASKRKADEGARTESAKPSKDTAAKKQKKMKKDKLCSWALEAAPAAPSPLLGGARPPIQAPQRAMGCVESKERPSDVYEDTGQSPRAKTQPPEEEKSERPSARRRASPASRRESPRGIPLHVGGRGFPMERSGSCGAGLSARGRGLLCTWLGVLSPQIVTVRDGKVFLCLPFFKRVVGMWKKKKKNRTRKKLDGQQKGVEAEKPGLISKSESAKVTVIWQRWSLFSSPHETYNKRLEGEAAGPSGRLAQASQISNLSAEDVVPPLDRTVS</sequence>
<evidence type="ECO:0000256" key="4">
    <source>
        <dbReference type="ARBA" id="ARBA00022574"/>
    </source>
</evidence>
<dbReference type="InterPro" id="IPR036322">
    <property type="entry name" value="WD40_repeat_dom_sf"/>
</dbReference>
<dbReference type="Gene3D" id="2.130.10.10">
    <property type="entry name" value="YVTN repeat-like/Quinoprotein amine dehydrogenase"/>
    <property type="match status" value="2"/>
</dbReference>
<dbReference type="AlphaFoldDB" id="A0AAW1AMG7"/>
<reference evidence="10 11" key="1">
    <citation type="journal article" date="2024" name="Proc. Natl. Acad. Sci. U.S.A.">
        <title>The genetic regulatory architecture and epigenomic basis for age-related changes in rattlesnake venom.</title>
        <authorList>
            <person name="Hogan M.P."/>
            <person name="Holding M.L."/>
            <person name="Nystrom G.S."/>
            <person name="Colston T.J."/>
            <person name="Bartlett D.A."/>
            <person name="Mason A.J."/>
            <person name="Ellsworth S.A."/>
            <person name="Rautsaw R.M."/>
            <person name="Lawrence K.C."/>
            <person name="Strickland J.L."/>
            <person name="He B."/>
            <person name="Fraser P."/>
            <person name="Margres M.J."/>
            <person name="Gilbert D.M."/>
            <person name="Gibbs H.L."/>
            <person name="Parkinson C.L."/>
            <person name="Rokyta D.R."/>
        </authorList>
    </citation>
    <scope>NUCLEOTIDE SEQUENCE [LARGE SCALE GENOMIC DNA]</scope>
    <source>
        <strain evidence="10">DRR0105</strain>
    </source>
</reference>
<dbReference type="PANTHER" id="PTHR16038:SF4">
    <property type="entry name" value="WD REPEAT-CONTAINING PROTEIN 74"/>
    <property type="match status" value="1"/>
</dbReference>
<dbReference type="CDD" id="cd22857">
    <property type="entry name" value="WDR74"/>
    <property type="match status" value="1"/>
</dbReference>
<keyword evidence="3" id="KW-0597">Phosphoprotein</keyword>
<evidence type="ECO:0000256" key="3">
    <source>
        <dbReference type="ARBA" id="ARBA00022553"/>
    </source>
</evidence>
<dbReference type="InterPro" id="IPR001680">
    <property type="entry name" value="WD40_rpt"/>
</dbReference>
<accession>A0AAW1AMG7</accession>
<dbReference type="FunFam" id="2.130.10.10:FF:000287">
    <property type="entry name" value="WD repeat-containing protein 74"/>
    <property type="match status" value="1"/>
</dbReference>
<keyword evidence="2" id="KW-0488">Methylation</keyword>
<organism evidence="10 11">
    <name type="scientific">Crotalus adamanteus</name>
    <name type="common">Eastern diamondback rattlesnake</name>
    <dbReference type="NCBI Taxonomy" id="8729"/>
    <lineage>
        <taxon>Eukaryota</taxon>
        <taxon>Metazoa</taxon>
        <taxon>Chordata</taxon>
        <taxon>Craniata</taxon>
        <taxon>Vertebrata</taxon>
        <taxon>Euteleostomi</taxon>
        <taxon>Lepidosauria</taxon>
        <taxon>Squamata</taxon>
        <taxon>Bifurcata</taxon>
        <taxon>Unidentata</taxon>
        <taxon>Episquamata</taxon>
        <taxon>Toxicofera</taxon>
        <taxon>Serpentes</taxon>
        <taxon>Colubroidea</taxon>
        <taxon>Viperidae</taxon>
        <taxon>Crotalinae</taxon>
        <taxon>Crotalus</taxon>
    </lineage>
</organism>